<feature type="domain" description="Bacterial type II secretion system protein E" evidence="4">
    <location>
        <begin position="180"/>
        <end position="194"/>
    </location>
</feature>
<dbReference type="Gene3D" id="3.30.450.90">
    <property type="match status" value="1"/>
</dbReference>
<evidence type="ECO:0000256" key="1">
    <source>
        <dbReference type="ARBA" id="ARBA00006611"/>
    </source>
</evidence>
<dbReference type="SUPFAM" id="SSF52540">
    <property type="entry name" value="P-loop containing nucleoside triphosphate hydrolases"/>
    <property type="match status" value="1"/>
</dbReference>
<dbReference type="SMART" id="SM00382">
    <property type="entry name" value="AAA"/>
    <property type="match status" value="1"/>
</dbReference>
<dbReference type="EMBL" id="LCMA01000027">
    <property type="protein sequence ID" value="KKU25496.1"/>
    <property type="molecule type" value="Genomic_DNA"/>
</dbReference>
<dbReference type="PANTHER" id="PTHR30258">
    <property type="entry name" value="TYPE II SECRETION SYSTEM PROTEIN GSPE-RELATED"/>
    <property type="match status" value="1"/>
</dbReference>
<dbReference type="Pfam" id="PF00437">
    <property type="entry name" value="T2SSE"/>
    <property type="match status" value="1"/>
</dbReference>
<gene>
    <name evidence="5" type="ORF">UX39_C0027G0001</name>
</gene>
<dbReference type="PROSITE" id="PS00662">
    <property type="entry name" value="T2SP_E"/>
    <property type="match status" value="1"/>
</dbReference>
<evidence type="ECO:0000256" key="2">
    <source>
        <dbReference type="ARBA" id="ARBA00022741"/>
    </source>
</evidence>
<dbReference type="GO" id="GO:0005524">
    <property type="term" value="F:ATP binding"/>
    <property type="evidence" value="ECO:0007669"/>
    <property type="project" value="UniProtKB-KW"/>
</dbReference>
<evidence type="ECO:0000259" key="4">
    <source>
        <dbReference type="PROSITE" id="PS00662"/>
    </source>
</evidence>
<feature type="non-terminal residue" evidence="5">
    <location>
        <position position="1"/>
    </location>
</feature>
<dbReference type="GO" id="GO:0005886">
    <property type="term" value="C:plasma membrane"/>
    <property type="evidence" value="ECO:0007669"/>
    <property type="project" value="TreeGrafter"/>
</dbReference>
<dbReference type="Gene3D" id="3.40.50.300">
    <property type="entry name" value="P-loop containing nucleotide triphosphate hydrolases"/>
    <property type="match status" value="1"/>
</dbReference>
<dbReference type="InterPro" id="IPR027417">
    <property type="entry name" value="P-loop_NTPase"/>
</dbReference>
<organism evidence="5 6">
    <name type="scientific">Candidatus Magasanikbacteria bacterium GW2011_GWA2_46_17</name>
    <dbReference type="NCBI Taxonomy" id="1619042"/>
    <lineage>
        <taxon>Bacteria</taxon>
        <taxon>Candidatus Magasanikiibacteriota</taxon>
    </lineage>
</organism>
<accession>A0A0G1NYB9</accession>
<dbReference type="GO" id="GO:0016887">
    <property type="term" value="F:ATP hydrolysis activity"/>
    <property type="evidence" value="ECO:0007669"/>
    <property type="project" value="TreeGrafter"/>
</dbReference>
<keyword evidence="2" id="KW-0547">Nucleotide-binding</keyword>
<comment type="caution">
    <text evidence="5">The sequence shown here is derived from an EMBL/GenBank/DDBJ whole genome shotgun (WGS) entry which is preliminary data.</text>
</comment>
<dbReference type="Proteomes" id="UP000034175">
    <property type="component" value="Unassembled WGS sequence"/>
</dbReference>
<dbReference type="PATRIC" id="fig|1619042.3.peg.615"/>
<dbReference type="InterPro" id="IPR001482">
    <property type="entry name" value="T2SS/T4SS_dom"/>
</dbReference>
<keyword evidence="3" id="KW-0067">ATP-binding</keyword>
<protein>
    <submittedName>
        <fullName evidence="5">Type II secretion system protein E</fullName>
    </submittedName>
</protein>
<sequence length="299" mass="32981">IEPVQDETRVRYRIDGVLHTSIVLPRYIHSAVISRIKVLSNLKIDETRLPQDGRIRLTIGGRSVDFRVSTMPLLNSEKVVLRILDTASGLKNFAELGFVGHTPAIIEENLNKAQGMFLVCGPTGSGKSTTLYAALNKLNDEGSNIITLEDPVEYYLEGVNQSQVNPEIGLTFASGLRSILRQDPDIIMVGEIRDVETADLAIHASLTGHIVLSTLHTNDALGAIPRLVDMHVEPFLIASTINLVVAQRLVRRICRYCQTEAKVPAELVDKIKRTLVELPEAMRAQLPRGEWKGGVAPRV</sequence>
<dbReference type="PANTHER" id="PTHR30258:SF1">
    <property type="entry name" value="PROTEIN TRANSPORT PROTEIN HOFB HOMOLOG"/>
    <property type="match status" value="1"/>
</dbReference>
<reference evidence="5 6" key="1">
    <citation type="journal article" date="2015" name="Nature">
        <title>rRNA introns, odd ribosomes, and small enigmatic genomes across a large radiation of phyla.</title>
        <authorList>
            <person name="Brown C.T."/>
            <person name="Hug L.A."/>
            <person name="Thomas B.C."/>
            <person name="Sharon I."/>
            <person name="Castelle C.J."/>
            <person name="Singh A."/>
            <person name="Wilkins M.J."/>
            <person name="Williams K.H."/>
            <person name="Banfield J.F."/>
        </authorList>
    </citation>
    <scope>NUCLEOTIDE SEQUENCE [LARGE SCALE GENOMIC DNA]</scope>
</reference>
<comment type="similarity">
    <text evidence="1">Belongs to the GSP E family.</text>
</comment>
<evidence type="ECO:0000256" key="3">
    <source>
        <dbReference type="ARBA" id="ARBA00022840"/>
    </source>
</evidence>
<dbReference type="CDD" id="cd01129">
    <property type="entry name" value="PulE-GspE-like"/>
    <property type="match status" value="1"/>
</dbReference>
<evidence type="ECO:0000313" key="6">
    <source>
        <dbReference type="Proteomes" id="UP000034175"/>
    </source>
</evidence>
<dbReference type="InterPro" id="IPR003593">
    <property type="entry name" value="AAA+_ATPase"/>
</dbReference>
<dbReference type="AlphaFoldDB" id="A0A0G1NYB9"/>
<proteinExistence type="inferred from homology"/>
<name>A0A0G1NYB9_9BACT</name>
<evidence type="ECO:0000313" key="5">
    <source>
        <dbReference type="EMBL" id="KKU25496.1"/>
    </source>
</evidence>